<keyword evidence="3" id="KW-0547">Nucleotide-binding</keyword>
<sequence length="313" mass="33950">MNQQHIIDATEVVKSFGSTHTTINALDGVSFALKRGESVALLGPNGAGKTTLIDILLGLTTPTSGTLIAFGLAPVEAVKAGKISAVLQSASLRQDLKAYEVIEYIGCAYHKSIDVDSVLAQVNLEYARGRYIKKLSGGEQQRLRFALALLAQPELLILDEPTTGLDTTAREEFWSSLTQYRRDGGTVLFATHYLKEAEQFADRIIMLNRGHVIADGPTNEVRNIAGIRHVSARGALSDEQRAQLTQHFNARFDGDVIHIAHAQSDAAAKMLLDFGAHDLEIALPDLDEAFKTLLAKETATGKATTNLTLKDRS</sequence>
<accession>A0ABY8FXP9</accession>
<evidence type="ECO:0000313" key="7">
    <source>
        <dbReference type="EMBL" id="WFM83012.1"/>
    </source>
</evidence>
<dbReference type="EMBL" id="CP121208">
    <property type="protein sequence ID" value="WFM83012.1"/>
    <property type="molecule type" value="Genomic_DNA"/>
</dbReference>
<dbReference type="PROSITE" id="PS50893">
    <property type="entry name" value="ABC_TRANSPORTER_2"/>
    <property type="match status" value="1"/>
</dbReference>
<dbReference type="Pfam" id="PF00005">
    <property type="entry name" value="ABC_tran"/>
    <property type="match status" value="1"/>
</dbReference>
<dbReference type="Gene3D" id="3.40.50.300">
    <property type="entry name" value="P-loop containing nucleotide triphosphate hydrolases"/>
    <property type="match status" value="1"/>
</dbReference>
<dbReference type="InterPro" id="IPR003593">
    <property type="entry name" value="AAA+_ATPase"/>
</dbReference>
<organism evidence="7 8">
    <name type="scientific">Arcanobacterium canis</name>
    <dbReference type="NCBI Taxonomy" id="999183"/>
    <lineage>
        <taxon>Bacteria</taxon>
        <taxon>Bacillati</taxon>
        <taxon>Actinomycetota</taxon>
        <taxon>Actinomycetes</taxon>
        <taxon>Actinomycetales</taxon>
        <taxon>Actinomycetaceae</taxon>
        <taxon>Arcanobacterium</taxon>
    </lineage>
</organism>
<dbReference type="InterPro" id="IPR017871">
    <property type="entry name" value="ABC_transporter-like_CS"/>
</dbReference>
<dbReference type="InterPro" id="IPR050763">
    <property type="entry name" value="ABC_transporter_ATP-binding"/>
</dbReference>
<keyword evidence="4 7" id="KW-0067">ATP-binding</keyword>
<keyword evidence="5" id="KW-0046">Antibiotic resistance</keyword>
<keyword evidence="8" id="KW-1185">Reference proteome</keyword>
<feature type="domain" description="ABC transporter" evidence="6">
    <location>
        <begin position="7"/>
        <end position="234"/>
    </location>
</feature>
<protein>
    <submittedName>
        <fullName evidence="7">ABC transporter ATP-binding protein</fullName>
    </submittedName>
</protein>
<dbReference type="PANTHER" id="PTHR42711">
    <property type="entry name" value="ABC TRANSPORTER ATP-BINDING PROTEIN"/>
    <property type="match status" value="1"/>
</dbReference>
<dbReference type="RefSeq" id="WP_278012438.1">
    <property type="nucleotide sequence ID" value="NZ_CP121208.1"/>
</dbReference>
<evidence type="ECO:0000313" key="8">
    <source>
        <dbReference type="Proteomes" id="UP001215216"/>
    </source>
</evidence>
<evidence type="ECO:0000256" key="5">
    <source>
        <dbReference type="ARBA" id="ARBA00023251"/>
    </source>
</evidence>
<evidence type="ECO:0000259" key="6">
    <source>
        <dbReference type="PROSITE" id="PS50893"/>
    </source>
</evidence>
<comment type="subcellular location">
    <subcellularLocation>
        <location evidence="1">Cell membrane</location>
        <topology evidence="1">Peripheral membrane protein</topology>
    </subcellularLocation>
</comment>
<dbReference type="GO" id="GO:0005524">
    <property type="term" value="F:ATP binding"/>
    <property type="evidence" value="ECO:0007669"/>
    <property type="project" value="UniProtKB-KW"/>
</dbReference>
<keyword evidence="2" id="KW-0813">Transport</keyword>
<evidence type="ECO:0000256" key="2">
    <source>
        <dbReference type="ARBA" id="ARBA00022448"/>
    </source>
</evidence>
<dbReference type="CDD" id="cd03230">
    <property type="entry name" value="ABC_DR_subfamily_A"/>
    <property type="match status" value="1"/>
</dbReference>
<gene>
    <name evidence="7" type="ORF">P7079_06335</name>
</gene>
<evidence type="ECO:0000256" key="1">
    <source>
        <dbReference type="ARBA" id="ARBA00004202"/>
    </source>
</evidence>
<proteinExistence type="predicted"/>
<dbReference type="Proteomes" id="UP001215216">
    <property type="component" value="Chromosome"/>
</dbReference>
<evidence type="ECO:0000256" key="3">
    <source>
        <dbReference type="ARBA" id="ARBA00022741"/>
    </source>
</evidence>
<dbReference type="InterPro" id="IPR003439">
    <property type="entry name" value="ABC_transporter-like_ATP-bd"/>
</dbReference>
<evidence type="ECO:0000256" key="4">
    <source>
        <dbReference type="ARBA" id="ARBA00022840"/>
    </source>
</evidence>
<dbReference type="PROSITE" id="PS00211">
    <property type="entry name" value="ABC_TRANSPORTER_1"/>
    <property type="match status" value="1"/>
</dbReference>
<dbReference type="InterPro" id="IPR027417">
    <property type="entry name" value="P-loop_NTPase"/>
</dbReference>
<dbReference type="SMART" id="SM00382">
    <property type="entry name" value="AAA"/>
    <property type="match status" value="1"/>
</dbReference>
<reference evidence="7 8" key="1">
    <citation type="submission" date="2023-03" db="EMBL/GenBank/DDBJ databases">
        <title>Complete genome of Arcanobacterium canis strain DSM 25104 isolated in 2010 from a canine otitis externa in Germany.</title>
        <authorList>
            <person name="Borowiak M."/>
            <person name="Kreitlow A."/>
            <person name="Malorny B."/>
            <person name="Laemmler C."/>
            <person name="Prenger-Berninghoff E."/>
            <person name="Ploetz M."/>
            <person name="Abdulmawjood A."/>
        </authorList>
    </citation>
    <scope>NUCLEOTIDE SEQUENCE [LARGE SCALE GENOMIC DNA]</scope>
    <source>
        <strain evidence="7 8">DSM 25104</strain>
    </source>
</reference>
<dbReference type="PANTHER" id="PTHR42711:SF17">
    <property type="entry name" value="ABC TRANSPORTER ATP-BINDING PROTEIN"/>
    <property type="match status" value="1"/>
</dbReference>
<dbReference type="SUPFAM" id="SSF52540">
    <property type="entry name" value="P-loop containing nucleoside triphosphate hydrolases"/>
    <property type="match status" value="1"/>
</dbReference>
<name>A0ABY8FXP9_9ACTO</name>